<comment type="caution">
    <text evidence="1">The sequence shown here is derived from an EMBL/GenBank/DDBJ whole genome shotgun (WGS) entry which is preliminary data.</text>
</comment>
<evidence type="ECO:0000313" key="2">
    <source>
        <dbReference type="Proteomes" id="UP000248039"/>
    </source>
</evidence>
<gene>
    <name evidence="1" type="ORF">C7C46_22585</name>
</gene>
<dbReference type="AlphaFoldDB" id="A0A2V4N4J2"/>
<reference evidence="1 2" key="1">
    <citation type="submission" date="2018-03" db="EMBL/GenBank/DDBJ databases">
        <title>Bioinformatic expansion and discovery of thiopeptide antibiotics.</title>
        <authorList>
            <person name="Schwalen C.J."/>
            <person name="Hudson G.A."/>
            <person name="Mitchell D.A."/>
        </authorList>
    </citation>
    <scope>NUCLEOTIDE SEQUENCE [LARGE SCALE GENOMIC DNA]</scope>
    <source>
        <strain evidence="1 2">ATCC 21389</strain>
    </source>
</reference>
<keyword evidence="2" id="KW-1185">Reference proteome</keyword>
<dbReference type="EMBL" id="PYBW01000084">
    <property type="protein sequence ID" value="PYC76268.1"/>
    <property type="molecule type" value="Genomic_DNA"/>
</dbReference>
<accession>A0A2V4N4J2</accession>
<organism evidence="1 2">
    <name type="scientific">Streptomyces tateyamensis</name>
    <dbReference type="NCBI Taxonomy" id="565073"/>
    <lineage>
        <taxon>Bacteria</taxon>
        <taxon>Bacillati</taxon>
        <taxon>Actinomycetota</taxon>
        <taxon>Actinomycetes</taxon>
        <taxon>Kitasatosporales</taxon>
        <taxon>Streptomycetaceae</taxon>
        <taxon>Streptomyces</taxon>
    </lineage>
</organism>
<protein>
    <submittedName>
        <fullName evidence="1">Uncharacterized protein</fullName>
    </submittedName>
</protein>
<dbReference type="Proteomes" id="UP000248039">
    <property type="component" value="Unassembled WGS sequence"/>
</dbReference>
<name>A0A2V4N4J2_9ACTN</name>
<proteinExistence type="predicted"/>
<evidence type="ECO:0000313" key="1">
    <source>
        <dbReference type="EMBL" id="PYC76268.1"/>
    </source>
</evidence>
<sequence length="100" mass="10532">MVAFDVEAVEQVRGLRSPVARLTRGAGRVPDSVQQRDLLVAGGEVFEGVHGVAGGVRGCGLDGLDLLSGVHQLRGEVHLAAESLPQSCPCRGIFLIRSCR</sequence>